<dbReference type="Gene3D" id="1.25.40.10">
    <property type="entry name" value="Tetratricopeptide repeat domain"/>
    <property type="match status" value="1"/>
</dbReference>
<accession>A0A5N6KX04</accession>
<feature type="compositionally biased region" description="Basic and acidic residues" evidence="1">
    <location>
        <begin position="397"/>
        <end position="420"/>
    </location>
</feature>
<dbReference type="SUPFAM" id="SSF48452">
    <property type="entry name" value="TPR-like"/>
    <property type="match status" value="1"/>
</dbReference>
<evidence type="ECO:0000313" key="2">
    <source>
        <dbReference type="EMBL" id="KAB8356490.1"/>
    </source>
</evidence>
<dbReference type="OrthoDB" id="541101at2759"/>
<evidence type="ECO:0000313" key="3">
    <source>
        <dbReference type="Proteomes" id="UP000327013"/>
    </source>
</evidence>
<reference evidence="2 3" key="1">
    <citation type="submission" date="2019-06" db="EMBL/GenBank/DDBJ databases">
        <title>A chromosomal-level reference genome of Carpinus fangiana (Coryloideae, Betulaceae).</title>
        <authorList>
            <person name="Yang X."/>
            <person name="Wang Z."/>
            <person name="Zhang L."/>
            <person name="Hao G."/>
            <person name="Liu J."/>
            <person name="Yang Y."/>
        </authorList>
    </citation>
    <scope>NUCLEOTIDE SEQUENCE [LARGE SCALE GENOMIC DNA]</scope>
    <source>
        <strain evidence="2">Cfa_2016G</strain>
        <tissue evidence="2">Leaf</tissue>
    </source>
</reference>
<keyword evidence="3" id="KW-1185">Reference proteome</keyword>
<comment type="caution">
    <text evidence="2">The sequence shown here is derived from an EMBL/GenBank/DDBJ whole genome shotgun (WGS) entry which is preliminary data.</text>
</comment>
<protein>
    <submittedName>
        <fullName evidence="2">Uncharacterized protein</fullName>
    </submittedName>
</protein>
<proteinExistence type="predicted"/>
<evidence type="ECO:0000256" key="1">
    <source>
        <dbReference type="SAM" id="MobiDB-lite"/>
    </source>
</evidence>
<feature type="compositionally biased region" description="Basic residues" evidence="1">
    <location>
        <begin position="437"/>
        <end position="447"/>
    </location>
</feature>
<dbReference type="Proteomes" id="UP000327013">
    <property type="component" value="Unassembled WGS sequence"/>
</dbReference>
<name>A0A5N6KX04_9ROSI</name>
<organism evidence="2 3">
    <name type="scientific">Carpinus fangiana</name>
    <dbReference type="NCBI Taxonomy" id="176857"/>
    <lineage>
        <taxon>Eukaryota</taxon>
        <taxon>Viridiplantae</taxon>
        <taxon>Streptophyta</taxon>
        <taxon>Embryophyta</taxon>
        <taxon>Tracheophyta</taxon>
        <taxon>Spermatophyta</taxon>
        <taxon>Magnoliopsida</taxon>
        <taxon>eudicotyledons</taxon>
        <taxon>Gunneridae</taxon>
        <taxon>Pentapetalae</taxon>
        <taxon>rosids</taxon>
        <taxon>fabids</taxon>
        <taxon>Fagales</taxon>
        <taxon>Betulaceae</taxon>
        <taxon>Carpinus</taxon>
    </lineage>
</organism>
<dbReference type="Pfam" id="PF13424">
    <property type="entry name" value="TPR_12"/>
    <property type="match status" value="1"/>
</dbReference>
<gene>
    <name evidence="2" type="ORF">FH972_024073</name>
</gene>
<sequence length="460" mass="51949">MGQAVAKQGPNTIGNTSILNDTPIKVGKIEEPKAIDLFKKYVKLKNDKQEVEVKLIVKELGYLALAVTLAGFYISQTPDLTLDLRNYLPRYRRQRKHLLDQRPRKVVHQYGESVLTTWEALFESLGKQSPASAHFLMLLACISPDDIYTGLFCDLEDVDGPDLLWKRLLCLDERVDAVIVQDCLRHLAEYSLVQWKDEQGSYIMHKLVHAWVFERLTLQEQQEYAHATVELLSQWTSATTLSLTTKDRIIPHITTNQDVVNSALKGINKHSGGAISGMVAFYFRTTNFLYRMGKYSQALVGFRACSAWYNLLYGPEHPDTISAMSNLAITLRDQGKTDEAASIQQQVLEISKRILRPEYLDTISAIVSTRDKAANRRSRASRHYHSDEQLGCHAPRSRQDGRGDVDAAASTRDEAADPRSRASRHYLGNEQPGCHAQRLRKDRRGGVHKAASTRDKAAYP</sequence>
<dbReference type="PANTHER" id="PTHR46082">
    <property type="entry name" value="ATP/GTP-BINDING PROTEIN-RELATED"/>
    <property type="match status" value="1"/>
</dbReference>
<dbReference type="AlphaFoldDB" id="A0A5N6KX04"/>
<feature type="region of interest" description="Disordered" evidence="1">
    <location>
        <begin position="371"/>
        <end position="460"/>
    </location>
</feature>
<dbReference type="PANTHER" id="PTHR46082:SF6">
    <property type="entry name" value="AAA+ ATPASE DOMAIN-CONTAINING PROTEIN-RELATED"/>
    <property type="match status" value="1"/>
</dbReference>
<dbReference type="EMBL" id="VIBQ01000016">
    <property type="protein sequence ID" value="KAB8356490.1"/>
    <property type="molecule type" value="Genomic_DNA"/>
</dbReference>
<dbReference type="InterPro" id="IPR053137">
    <property type="entry name" value="NLR-like"/>
</dbReference>
<dbReference type="InterPro" id="IPR011990">
    <property type="entry name" value="TPR-like_helical_dom_sf"/>
</dbReference>